<dbReference type="GO" id="GO:0003700">
    <property type="term" value="F:DNA-binding transcription factor activity"/>
    <property type="evidence" value="ECO:0007669"/>
    <property type="project" value="InterPro"/>
</dbReference>
<dbReference type="SUPFAM" id="SSF46785">
    <property type="entry name" value="Winged helix' DNA-binding domain"/>
    <property type="match status" value="1"/>
</dbReference>
<feature type="domain" description="HTH arsR-type" evidence="4">
    <location>
        <begin position="1"/>
        <end position="95"/>
    </location>
</feature>
<keyword evidence="2" id="KW-0238">DNA-binding</keyword>
<evidence type="ECO:0000256" key="1">
    <source>
        <dbReference type="ARBA" id="ARBA00023015"/>
    </source>
</evidence>
<dbReference type="InterPro" id="IPR051011">
    <property type="entry name" value="Metal_resp_trans_reg"/>
</dbReference>
<dbReference type="Proteomes" id="UP000006697">
    <property type="component" value="Chromosome"/>
</dbReference>
<sequence length="112" mass="11421">MTPTVVVAALGALAQETRLSAFRLLVQAGPAGLSASQIADGVGIAPSLLSFHLKELLHAGLVTQVREGRSLIYAAEFDAMNALLGYLTDNCCGGNPCSPTSKVACSTENGCG</sequence>
<dbReference type="Pfam" id="PF12840">
    <property type="entry name" value="HTH_20"/>
    <property type="match status" value="1"/>
</dbReference>
<evidence type="ECO:0000313" key="6">
    <source>
        <dbReference type="Proteomes" id="UP000006697"/>
    </source>
</evidence>
<dbReference type="SMART" id="SM00418">
    <property type="entry name" value="HTH_ARSR"/>
    <property type="match status" value="1"/>
</dbReference>
<name>A4G9X7_HERAR</name>
<proteinExistence type="predicted"/>
<dbReference type="STRING" id="204773.HEAR3206_2"/>
<keyword evidence="3" id="KW-0804">Transcription</keyword>
<gene>
    <name evidence="5" type="primary">arsR4</name>
    <name evidence="5" type="ORF">HEAR3206_2</name>
</gene>
<accession>A4G9X7</accession>
<dbReference type="InterPro" id="IPR011991">
    <property type="entry name" value="ArsR-like_HTH"/>
</dbReference>
<evidence type="ECO:0000259" key="4">
    <source>
        <dbReference type="PROSITE" id="PS50987"/>
    </source>
</evidence>
<dbReference type="PROSITE" id="PS50987">
    <property type="entry name" value="HTH_ARSR_2"/>
    <property type="match status" value="1"/>
</dbReference>
<dbReference type="NCBIfam" id="NF033788">
    <property type="entry name" value="HTH_metalloreg"/>
    <property type="match status" value="1"/>
</dbReference>
<dbReference type="PRINTS" id="PR00778">
    <property type="entry name" value="HTHARSR"/>
</dbReference>
<protein>
    <submittedName>
        <fullName evidence="5">Arsenical resistance transcriptional regulator</fullName>
    </submittedName>
</protein>
<dbReference type="EMBL" id="CU207211">
    <property type="protein sequence ID" value="CAL63314.1"/>
    <property type="molecule type" value="Genomic_DNA"/>
</dbReference>
<dbReference type="AlphaFoldDB" id="A4G9X7"/>
<dbReference type="eggNOG" id="COG0640">
    <property type="taxonomic scope" value="Bacteria"/>
</dbReference>
<evidence type="ECO:0000313" key="5">
    <source>
        <dbReference type="EMBL" id="CAL63314.1"/>
    </source>
</evidence>
<dbReference type="PANTHER" id="PTHR43132">
    <property type="entry name" value="ARSENICAL RESISTANCE OPERON REPRESSOR ARSR-RELATED"/>
    <property type="match status" value="1"/>
</dbReference>
<dbReference type="PANTHER" id="PTHR43132:SF2">
    <property type="entry name" value="ARSENICAL RESISTANCE OPERON REPRESSOR ARSR-RELATED"/>
    <property type="match status" value="1"/>
</dbReference>
<dbReference type="Gene3D" id="1.10.10.10">
    <property type="entry name" value="Winged helix-like DNA-binding domain superfamily/Winged helix DNA-binding domain"/>
    <property type="match status" value="1"/>
</dbReference>
<dbReference type="KEGG" id="har:HEAR3206_2"/>
<dbReference type="HOGENOM" id="CLU_097806_2_2_4"/>
<evidence type="ECO:0000256" key="3">
    <source>
        <dbReference type="ARBA" id="ARBA00023163"/>
    </source>
</evidence>
<dbReference type="OrthoDB" id="5297460at2"/>
<dbReference type="InterPro" id="IPR036388">
    <property type="entry name" value="WH-like_DNA-bd_sf"/>
</dbReference>
<dbReference type="InterPro" id="IPR001845">
    <property type="entry name" value="HTH_ArsR_DNA-bd_dom"/>
</dbReference>
<dbReference type="GO" id="GO:0003677">
    <property type="term" value="F:DNA binding"/>
    <property type="evidence" value="ECO:0007669"/>
    <property type="project" value="UniProtKB-KW"/>
</dbReference>
<dbReference type="CDD" id="cd00090">
    <property type="entry name" value="HTH_ARSR"/>
    <property type="match status" value="1"/>
</dbReference>
<keyword evidence="1" id="KW-0805">Transcription regulation</keyword>
<dbReference type="InterPro" id="IPR036390">
    <property type="entry name" value="WH_DNA-bd_sf"/>
</dbReference>
<reference evidence="5 6" key="1">
    <citation type="journal article" date="2007" name="PLoS Genet.">
        <title>A tale of two oxidation states: bacterial colonization of arsenic-rich environments.</title>
        <authorList>
            <person name="Muller D."/>
            <person name="Medigue C."/>
            <person name="Koechler S."/>
            <person name="Barbe V."/>
            <person name="Barakat M."/>
            <person name="Talla E."/>
            <person name="Bonnefoy V."/>
            <person name="Krin E."/>
            <person name="Arsene-Ploetze F."/>
            <person name="Carapito C."/>
            <person name="Chandler M."/>
            <person name="Cournoyer B."/>
            <person name="Cruveiller S."/>
            <person name="Dossat C."/>
            <person name="Duval S."/>
            <person name="Heymann M."/>
            <person name="Leize E."/>
            <person name="Lieutaud A."/>
            <person name="Lievremont D."/>
            <person name="Makita Y."/>
            <person name="Mangenot S."/>
            <person name="Nitschke W."/>
            <person name="Ortet P."/>
            <person name="Perdrial N."/>
            <person name="Schoepp B."/>
            <person name="Siguier N."/>
            <person name="Simeonova D.D."/>
            <person name="Rouy Z."/>
            <person name="Segurens B."/>
            <person name="Turlin E."/>
            <person name="Vallenet D."/>
            <person name="Van Dorsselaer A."/>
            <person name="Weiss S."/>
            <person name="Weissenbach J."/>
            <person name="Lett M.C."/>
            <person name="Danchin A."/>
            <person name="Bertin P.N."/>
        </authorList>
    </citation>
    <scope>NUCLEOTIDE SEQUENCE [LARGE SCALE GENOMIC DNA]</scope>
    <source>
        <strain evidence="6">ULPAs1</strain>
    </source>
</reference>
<organism evidence="5 6">
    <name type="scientific">Herminiimonas arsenicoxydans</name>
    <dbReference type="NCBI Taxonomy" id="204773"/>
    <lineage>
        <taxon>Bacteria</taxon>
        <taxon>Pseudomonadati</taxon>
        <taxon>Pseudomonadota</taxon>
        <taxon>Betaproteobacteria</taxon>
        <taxon>Burkholderiales</taxon>
        <taxon>Oxalobacteraceae</taxon>
        <taxon>Herminiimonas</taxon>
    </lineage>
</organism>
<evidence type="ECO:0000256" key="2">
    <source>
        <dbReference type="ARBA" id="ARBA00023125"/>
    </source>
</evidence>
<keyword evidence="6" id="KW-1185">Reference proteome</keyword>